<dbReference type="AlphaFoldDB" id="A0AAD6WKQ3"/>
<dbReference type="SUPFAM" id="SSF52047">
    <property type="entry name" value="RNI-like"/>
    <property type="match status" value="1"/>
</dbReference>
<dbReference type="Proteomes" id="UP001218188">
    <property type="component" value="Unassembled WGS sequence"/>
</dbReference>
<gene>
    <name evidence="1" type="ORF">C8F04DRAFT_1171778</name>
</gene>
<organism evidence="1 2">
    <name type="scientific">Mycena alexandri</name>
    <dbReference type="NCBI Taxonomy" id="1745969"/>
    <lineage>
        <taxon>Eukaryota</taxon>
        <taxon>Fungi</taxon>
        <taxon>Dikarya</taxon>
        <taxon>Basidiomycota</taxon>
        <taxon>Agaricomycotina</taxon>
        <taxon>Agaricomycetes</taxon>
        <taxon>Agaricomycetidae</taxon>
        <taxon>Agaricales</taxon>
        <taxon>Marasmiineae</taxon>
        <taxon>Mycenaceae</taxon>
        <taxon>Mycena</taxon>
    </lineage>
</organism>
<proteinExistence type="predicted"/>
<accession>A0AAD6WKQ3</accession>
<evidence type="ECO:0000313" key="2">
    <source>
        <dbReference type="Proteomes" id="UP001218188"/>
    </source>
</evidence>
<dbReference type="InterPro" id="IPR032675">
    <property type="entry name" value="LRR_dom_sf"/>
</dbReference>
<dbReference type="EMBL" id="JARJCM010000900">
    <property type="protein sequence ID" value="KAJ7015757.1"/>
    <property type="molecule type" value="Genomic_DNA"/>
</dbReference>
<name>A0AAD6WKQ3_9AGAR</name>
<reference evidence="1" key="1">
    <citation type="submission" date="2023-03" db="EMBL/GenBank/DDBJ databases">
        <title>Massive genome expansion in bonnet fungi (Mycena s.s.) driven by repeated elements and novel gene families across ecological guilds.</title>
        <authorList>
            <consortium name="Lawrence Berkeley National Laboratory"/>
            <person name="Harder C.B."/>
            <person name="Miyauchi S."/>
            <person name="Viragh M."/>
            <person name="Kuo A."/>
            <person name="Thoen E."/>
            <person name="Andreopoulos B."/>
            <person name="Lu D."/>
            <person name="Skrede I."/>
            <person name="Drula E."/>
            <person name="Henrissat B."/>
            <person name="Morin E."/>
            <person name="Kohler A."/>
            <person name="Barry K."/>
            <person name="LaButti K."/>
            <person name="Morin E."/>
            <person name="Salamov A."/>
            <person name="Lipzen A."/>
            <person name="Mereny Z."/>
            <person name="Hegedus B."/>
            <person name="Baldrian P."/>
            <person name="Stursova M."/>
            <person name="Weitz H."/>
            <person name="Taylor A."/>
            <person name="Grigoriev I.V."/>
            <person name="Nagy L.G."/>
            <person name="Martin F."/>
            <person name="Kauserud H."/>
        </authorList>
    </citation>
    <scope>NUCLEOTIDE SEQUENCE</scope>
    <source>
        <strain evidence="1">CBHHK200</strain>
    </source>
</reference>
<keyword evidence="2" id="KW-1185">Reference proteome</keyword>
<evidence type="ECO:0008006" key="3">
    <source>
        <dbReference type="Google" id="ProtNLM"/>
    </source>
</evidence>
<protein>
    <recommendedName>
        <fullName evidence="3">F-box domain-containing protein</fullName>
    </recommendedName>
</protein>
<comment type="caution">
    <text evidence="1">The sequence shown here is derived from an EMBL/GenBank/DDBJ whole genome shotgun (WGS) entry which is preliminary data.</text>
</comment>
<evidence type="ECO:0000313" key="1">
    <source>
        <dbReference type="EMBL" id="KAJ7015757.1"/>
    </source>
</evidence>
<dbReference type="Gene3D" id="3.80.10.10">
    <property type="entry name" value="Ribonuclease Inhibitor"/>
    <property type="match status" value="1"/>
</dbReference>
<sequence length="471" mass="51508">MTTSLTSPFASWVGTNYAPTDEEVIAIRDLLVEPLSRLKRLDEQLSTKLTEERVQLSTYVDAHKAILSPIRRLPFDLMQEIFMACIPTHRNCVMSAVEAPVLPRTPAKTWLGRSGQCPLFISLEGSQDLPPPPGSMGTEPTTVFPSTHLFLQALIPFAARWKNINKPKAGAGPANHTMAVVAMFRAPALRDFAFAGHDSNIMDFPIHWANLTSLSLMGHGWGVLTCKIALDVLSKCSQMQTYNFGTPSLAAGSGSILELPHLHSLYLTSLGLPLGVGNLLSRLCLPVLRELELRGHANIGVDDPTFAANLVAFLAASSRFQSLRADTQMFTKPSLIDLFRGLPATITRLHLIDRAHPWGPPGVNAVLDDDAIEVLTPSPDRPSAIVCPKLQELHITRCLCPSDKALLRFIVERIRVEIQFTRQMQVDITADIQPFLDTALLEVLTTYHHPTIGGGTDAPNSGLGPWAGFDD</sequence>